<feature type="domain" description="PhoU" evidence="8">
    <location>
        <begin position="121"/>
        <end position="206"/>
    </location>
</feature>
<dbReference type="GO" id="GO:0045936">
    <property type="term" value="P:negative regulation of phosphate metabolic process"/>
    <property type="evidence" value="ECO:0007669"/>
    <property type="project" value="InterPro"/>
</dbReference>
<dbReference type="Pfam" id="PF01895">
    <property type="entry name" value="PhoU"/>
    <property type="match status" value="2"/>
</dbReference>
<dbReference type="SUPFAM" id="SSF109755">
    <property type="entry name" value="PhoU-like"/>
    <property type="match status" value="1"/>
</dbReference>
<dbReference type="InterPro" id="IPR026022">
    <property type="entry name" value="PhoU_dom"/>
</dbReference>
<comment type="subunit">
    <text evidence="3 7">Homodimer.</text>
</comment>
<keyword evidence="4 7" id="KW-0813">Transport</keyword>
<accession>A0A1H0GXI7</accession>
<dbReference type="GO" id="GO:0005737">
    <property type="term" value="C:cytoplasm"/>
    <property type="evidence" value="ECO:0007669"/>
    <property type="project" value="UniProtKB-SubCell"/>
</dbReference>
<dbReference type="InterPro" id="IPR028366">
    <property type="entry name" value="PhoU"/>
</dbReference>
<dbReference type="RefSeq" id="WP_092643614.1">
    <property type="nucleotide sequence ID" value="NZ_FNID01000057.1"/>
</dbReference>
<comment type="function">
    <text evidence="7">Plays a role in the regulation of phosphate uptake.</text>
</comment>
<evidence type="ECO:0000256" key="7">
    <source>
        <dbReference type="PIRNR" id="PIRNR003107"/>
    </source>
</evidence>
<evidence type="ECO:0000256" key="3">
    <source>
        <dbReference type="ARBA" id="ARBA00011738"/>
    </source>
</evidence>
<sequence length="220" mass="24808">MGARPSFDSELETLNIELIRMAGLAEQAIRNSIAALTNRDKAMAVNVAEHDREIDEMEKTIETRCLKLLLRQQPVARDLRQISTALKMITDIERIGDQAADIAEILMNLKNDEPAKIARHIPEMARVASEMVYDSVTAFTNNDLEAAKAVIARDDVVDDLFCKVRSDLVELIGTTPNKIDEAIDVMMIAKYLERIGDHAVNICEWVEFYETGEYKNTKLL</sequence>
<dbReference type="FunFam" id="1.20.58.220:FF:000004">
    <property type="entry name" value="Phosphate-specific transport system accessory protein PhoU"/>
    <property type="match status" value="1"/>
</dbReference>
<evidence type="ECO:0000256" key="4">
    <source>
        <dbReference type="ARBA" id="ARBA00022448"/>
    </source>
</evidence>
<evidence type="ECO:0000313" key="10">
    <source>
        <dbReference type="Proteomes" id="UP000199182"/>
    </source>
</evidence>
<evidence type="ECO:0000256" key="6">
    <source>
        <dbReference type="ARBA" id="ARBA00022592"/>
    </source>
</evidence>
<dbReference type="AlphaFoldDB" id="A0A1H0GXI7"/>
<dbReference type="PANTHER" id="PTHR42930:SF3">
    <property type="entry name" value="PHOSPHATE-SPECIFIC TRANSPORT SYSTEM ACCESSORY PROTEIN PHOU"/>
    <property type="match status" value="1"/>
</dbReference>
<reference evidence="9 10" key="1">
    <citation type="submission" date="2016-10" db="EMBL/GenBank/DDBJ databases">
        <authorList>
            <person name="de Groot N.N."/>
        </authorList>
    </citation>
    <scope>NUCLEOTIDE SEQUENCE [LARGE SCALE GENOMIC DNA]</scope>
    <source>
        <strain evidence="9 10">CGMCC 1.5012</strain>
    </source>
</reference>
<dbReference type="OrthoDB" id="9814256at2"/>
<evidence type="ECO:0000259" key="8">
    <source>
        <dbReference type="Pfam" id="PF01895"/>
    </source>
</evidence>
<proteinExistence type="inferred from homology"/>
<keyword evidence="10" id="KW-1185">Reference proteome</keyword>
<keyword evidence="5 7" id="KW-0963">Cytoplasm</keyword>
<dbReference type="GO" id="GO:0030643">
    <property type="term" value="P:intracellular phosphate ion homeostasis"/>
    <property type="evidence" value="ECO:0007669"/>
    <property type="project" value="InterPro"/>
</dbReference>
<dbReference type="NCBIfam" id="TIGR02135">
    <property type="entry name" value="phoU_full"/>
    <property type="match status" value="1"/>
</dbReference>
<dbReference type="Gene3D" id="1.20.58.220">
    <property type="entry name" value="Phosphate transport system protein phou homolog 2, domain 2"/>
    <property type="match status" value="1"/>
</dbReference>
<dbReference type="PIRSF" id="PIRSF003107">
    <property type="entry name" value="PhoU"/>
    <property type="match status" value="1"/>
</dbReference>
<dbReference type="STRING" id="258515.SAMN05192585_1573"/>
<comment type="subcellular location">
    <subcellularLocation>
        <location evidence="1 7">Cytoplasm</location>
    </subcellularLocation>
</comment>
<organism evidence="9 10">
    <name type="scientific">Acetanaerobacterium elongatum</name>
    <dbReference type="NCBI Taxonomy" id="258515"/>
    <lineage>
        <taxon>Bacteria</taxon>
        <taxon>Bacillati</taxon>
        <taxon>Bacillota</taxon>
        <taxon>Clostridia</taxon>
        <taxon>Eubacteriales</taxon>
        <taxon>Oscillospiraceae</taxon>
        <taxon>Acetanaerobacterium</taxon>
    </lineage>
</organism>
<dbReference type="GO" id="GO:0006817">
    <property type="term" value="P:phosphate ion transport"/>
    <property type="evidence" value="ECO:0007669"/>
    <property type="project" value="UniProtKB-KW"/>
</dbReference>
<evidence type="ECO:0000256" key="5">
    <source>
        <dbReference type="ARBA" id="ARBA00022490"/>
    </source>
</evidence>
<comment type="similarity">
    <text evidence="2 7">Belongs to the PhoU family.</text>
</comment>
<evidence type="ECO:0000256" key="1">
    <source>
        <dbReference type="ARBA" id="ARBA00004496"/>
    </source>
</evidence>
<protein>
    <recommendedName>
        <fullName evidence="7">Phosphate-specific transport system accessory protein PhoU</fullName>
    </recommendedName>
</protein>
<dbReference type="EMBL" id="FNID01000057">
    <property type="protein sequence ID" value="SDO11597.1"/>
    <property type="molecule type" value="Genomic_DNA"/>
</dbReference>
<evidence type="ECO:0000256" key="2">
    <source>
        <dbReference type="ARBA" id="ARBA00008107"/>
    </source>
</evidence>
<evidence type="ECO:0000313" key="9">
    <source>
        <dbReference type="EMBL" id="SDO11597.1"/>
    </source>
</evidence>
<gene>
    <name evidence="9" type="ORF">SAMN05192585_1573</name>
</gene>
<dbReference type="PANTHER" id="PTHR42930">
    <property type="entry name" value="PHOSPHATE-SPECIFIC TRANSPORT SYSTEM ACCESSORY PROTEIN PHOU"/>
    <property type="match status" value="1"/>
</dbReference>
<dbReference type="InterPro" id="IPR038078">
    <property type="entry name" value="PhoU-like_sf"/>
</dbReference>
<name>A0A1H0GXI7_9FIRM</name>
<feature type="domain" description="PhoU" evidence="8">
    <location>
        <begin position="18"/>
        <end position="105"/>
    </location>
</feature>
<dbReference type="Proteomes" id="UP000199182">
    <property type="component" value="Unassembled WGS sequence"/>
</dbReference>
<keyword evidence="6 7" id="KW-0592">Phosphate transport</keyword>